<accession>A0ABT5YTD4</accession>
<dbReference type="Proteomes" id="UP001220022">
    <property type="component" value="Unassembled WGS sequence"/>
</dbReference>
<sequence length="133" mass="13896">MPVFSQVGGELHELGRVAGQALHLVHGRMTTWSGAVSLMSCASLSAAAISGRCLTRVLIFSCEDLRAAGRLQGLDTLTGLPAAVALELERSVKATLRLAGELPVRGREYYSDRVTALVIAGQVATAGRPPGGR</sequence>
<keyword evidence="2" id="KW-1185">Reference proteome</keyword>
<gene>
    <name evidence="1" type="ORF">P2L57_02890</name>
</gene>
<proteinExistence type="predicted"/>
<dbReference type="EMBL" id="JARHTQ010000002">
    <property type="protein sequence ID" value="MDF2254718.1"/>
    <property type="molecule type" value="Genomic_DNA"/>
</dbReference>
<name>A0ABT5YTD4_9ACTN</name>
<evidence type="ECO:0000313" key="1">
    <source>
        <dbReference type="EMBL" id="MDF2254718.1"/>
    </source>
</evidence>
<reference evidence="1 2" key="1">
    <citation type="submission" date="2023-03" db="EMBL/GenBank/DDBJ databases">
        <title>Draft genome sequence of type strain Streptomyces ferralitis JCM 14344.</title>
        <authorList>
            <person name="Klaysubun C."/>
            <person name="Duangmal K."/>
        </authorList>
    </citation>
    <scope>NUCLEOTIDE SEQUENCE [LARGE SCALE GENOMIC DNA]</scope>
    <source>
        <strain evidence="1 2">JCM 14344</strain>
    </source>
</reference>
<evidence type="ECO:0000313" key="2">
    <source>
        <dbReference type="Proteomes" id="UP001220022"/>
    </source>
</evidence>
<protein>
    <submittedName>
        <fullName evidence="1">Uncharacterized protein</fullName>
    </submittedName>
</protein>
<comment type="caution">
    <text evidence="1">The sequence shown here is derived from an EMBL/GenBank/DDBJ whole genome shotgun (WGS) entry which is preliminary data.</text>
</comment>
<organism evidence="1 2">
    <name type="scientific">Streptantibioticus ferralitis</name>
    <dbReference type="NCBI Taxonomy" id="236510"/>
    <lineage>
        <taxon>Bacteria</taxon>
        <taxon>Bacillati</taxon>
        <taxon>Actinomycetota</taxon>
        <taxon>Actinomycetes</taxon>
        <taxon>Kitasatosporales</taxon>
        <taxon>Streptomycetaceae</taxon>
        <taxon>Streptantibioticus</taxon>
    </lineage>
</organism>
<dbReference type="RefSeq" id="WP_275809233.1">
    <property type="nucleotide sequence ID" value="NZ_BAAANM010000008.1"/>
</dbReference>